<gene>
    <name evidence="3" type="ORF">SPPYR_3772</name>
</gene>
<dbReference type="InterPro" id="IPR025403">
    <property type="entry name" value="TgpA-like_C"/>
</dbReference>
<proteinExistence type="predicted"/>
<evidence type="ECO:0000313" key="3">
    <source>
        <dbReference type="EMBL" id="SBV34887.1"/>
    </source>
</evidence>
<organism evidence="3">
    <name type="scientific">uncultured Sphingopyxis sp</name>
    <dbReference type="NCBI Taxonomy" id="310581"/>
    <lineage>
        <taxon>Bacteria</taxon>
        <taxon>Pseudomonadati</taxon>
        <taxon>Pseudomonadota</taxon>
        <taxon>Alphaproteobacteria</taxon>
        <taxon>Sphingomonadales</taxon>
        <taxon>Sphingomonadaceae</taxon>
        <taxon>Sphingopyxis</taxon>
        <taxon>environmental samples</taxon>
    </lineage>
</organism>
<name>A0A1Y5Q530_9SPHN</name>
<feature type="domain" description="Protein-glutamine gamma-glutamyltransferase-like C-terminal" evidence="2">
    <location>
        <begin position="172"/>
        <end position="224"/>
    </location>
</feature>
<evidence type="ECO:0000259" key="2">
    <source>
        <dbReference type="Pfam" id="PF13559"/>
    </source>
</evidence>
<feature type="transmembrane region" description="Helical" evidence="1">
    <location>
        <begin position="83"/>
        <end position="107"/>
    </location>
</feature>
<dbReference type="KEGG" id="sphu:SPPYR_3772"/>
<accession>A0A1Y5Q530</accession>
<dbReference type="AlphaFoldDB" id="A0A1Y5Q530"/>
<protein>
    <recommendedName>
        <fullName evidence="2">Protein-glutamine gamma-glutamyltransferase-like C-terminal domain-containing protein</fullName>
    </recommendedName>
</protein>
<reference evidence="3" key="1">
    <citation type="submission" date="2016-03" db="EMBL/GenBank/DDBJ databases">
        <authorList>
            <person name="Ploux O."/>
        </authorList>
    </citation>
    <scope>NUCLEOTIDE SEQUENCE</scope>
    <source>
        <strain evidence="3">UC10</strain>
    </source>
</reference>
<dbReference type="RefSeq" id="WP_295321933.1">
    <property type="nucleotide sequence ID" value="NZ_LT598653.1"/>
</dbReference>
<sequence length="236" mass="25191">MISMWISQASAAADASSADAGGGWLLDPELVDPGYSQTIAGGEIQTAFPPPPPPPAPPPEWLKSLLNAIGNFFEWSAPAAKPLMWIVAALFLLFLLYHLVPAFAQWVDNLRFGRKRGDADAGDFAGQAEAGAARALLAEADALAAEGRFAEAVHLLLYRSVEDIEGRRPGLVKPAMTSRDLAEAYDLPIVARGAFSRIASAVEISLFGGRSIDAAAWEQCRSAYAELTVPRSWARA</sequence>
<evidence type="ECO:0000256" key="1">
    <source>
        <dbReference type="SAM" id="Phobius"/>
    </source>
</evidence>
<keyword evidence="1" id="KW-1133">Transmembrane helix</keyword>
<dbReference type="Pfam" id="PF13559">
    <property type="entry name" value="DUF4129"/>
    <property type="match status" value="1"/>
</dbReference>
<dbReference type="EMBL" id="LT598653">
    <property type="protein sequence ID" value="SBV34887.1"/>
    <property type="molecule type" value="Genomic_DNA"/>
</dbReference>
<keyword evidence="1" id="KW-0472">Membrane</keyword>
<keyword evidence="1" id="KW-0812">Transmembrane</keyword>